<protein>
    <submittedName>
        <fullName evidence="3">Uncharacterized protein LOC111024674</fullName>
    </submittedName>
</protein>
<evidence type="ECO:0000313" key="2">
    <source>
        <dbReference type="Proteomes" id="UP000504603"/>
    </source>
</evidence>
<dbReference type="OrthoDB" id="1436053at2759"/>
<dbReference type="Gene3D" id="2.40.70.10">
    <property type="entry name" value="Acid Proteases"/>
    <property type="match status" value="1"/>
</dbReference>
<dbReference type="AlphaFoldDB" id="A0A6J1DYF9"/>
<accession>A0A6J1DYF9</accession>
<dbReference type="KEGG" id="mcha:111024674"/>
<reference evidence="3" key="1">
    <citation type="submission" date="2025-08" db="UniProtKB">
        <authorList>
            <consortium name="RefSeq"/>
        </authorList>
    </citation>
    <scope>IDENTIFICATION</scope>
    <source>
        <strain evidence="3">OHB3-1</strain>
    </source>
</reference>
<name>A0A6J1DYF9_MOMCH</name>
<organism evidence="2 3">
    <name type="scientific">Momordica charantia</name>
    <name type="common">Bitter gourd</name>
    <name type="synonym">Balsam pear</name>
    <dbReference type="NCBI Taxonomy" id="3673"/>
    <lineage>
        <taxon>Eukaryota</taxon>
        <taxon>Viridiplantae</taxon>
        <taxon>Streptophyta</taxon>
        <taxon>Embryophyta</taxon>
        <taxon>Tracheophyta</taxon>
        <taxon>Spermatophyta</taxon>
        <taxon>Magnoliopsida</taxon>
        <taxon>eudicotyledons</taxon>
        <taxon>Gunneridae</taxon>
        <taxon>Pentapetalae</taxon>
        <taxon>rosids</taxon>
        <taxon>fabids</taxon>
        <taxon>Cucurbitales</taxon>
        <taxon>Cucurbitaceae</taxon>
        <taxon>Momordiceae</taxon>
        <taxon>Momordica</taxon>
    </lineage>
</organism>
<dbReference type="RefSeq" id="XP_022158114.1">
    <property type="nucleotide sequence ID" value="XM_022302422.1"/>
</dbReference>
<keyword evidence="2" id="KW-1185">Reference proteome</keyword>
<dbReference type="Proteomes" id="UP000504603">
    <property type="component" value="Unplaced"/>
</dbReference>
<dbReference type="PANTHER" id="PTHR33067:SF9">
    <property type="entry name" value="RNA-DIRECTED DNA POLYMERASE"/>
    <property type="match status" value="1"/>
</dbReference>
<gene>
    <name evidence="3" type="primary">LOC111024674</name>
</gene>
<feature type="coiled-coil region" evidence="1">
    <location>
        <begin position="137"/>
        <end position="164"/>
    </location>
</feature>
<keyword evidence="1" id="KW-0175">Coiled coil</keyword>
<evidence type="ECO:0000256" key="1">
    <source>
        <dbReference type="SAM" id="Coils"/>
    </source>
</evidence>
<dbReference type="GeneID" id="111024674"/>
<dbReference type="CDD" id="cd00303">
    <property type="entry name" value="retropepsin_like"/>
    <property type="match status" value="1"/>
</dbReference>
<proteinExistence type="predicted"/>
<dbReference type="PANTHER" id="PTHR33067">
    <property type="entry name" value="RNA-DIRECTED DNA POLYMERASE-RELATED"/>
    <property type="match status" value="1"/>
</dbReference>
<sequence length="174" mass="19677">MPNYVKFLNDILAKKRRLEEFETVALTKKCSAILTGKLHQKMGDPWSFTIPMSIGGKNVGNALCDLGASINLISLSLYQKFTIGKARPTTITLQLADRSITRLEGKIEDVLLQVTFSVFNAIKYHANMEECSLLRIADDLLTEEMQLEELLDQLEEELRIIFEKGERSKIAQAQ</sequence>
<evidence type="ECO:0000313" key="3">
    <source>
        <dbReference type="RefSeq" id="XP_022158114.1"/>
    </source>
</evidence>
<dbReference type="InterPro" id="IPR021109">
    <property type="entry name" value="Peptidase_aspartic_dom_sf"/>
</dbReference>